<feature type="compositionally biased region" description="Low complexity" evidence="1">
    <location>
        <begin position="28"/>
        <end position="43"/>
    </location>
</feature>
<feature type="region of interest" description="Disordered" evidence="1">
    <location>
        <begin position="1"/>
        <end position="49"/>
    </location>
</feature>
<feature type="non-terminal residue" evidence="2">
    <location>
        <position position="49"/>
    </location>
</feature>
<dbReference type="AlphaFoldDB" id="A0A6J4RC00"/>
<reference evidence="2" key="1">
    <citation type="submission" date="2020-02" db="EMBL/GenBank/DDBJ databases">
        <authorList>
            <person name="Meier V. D."/>
        </authorList>
    </citation>
    <scope>NUCLEOTIDE SEQUENCE</scope>
    <source>
        <strain evidence="2">AVDCRST_MAG38</strain>
    </source>
</reference>
<sequence length="49" mass="4928">CASSPRRAMQAPHASTAGPRGTARRGRAPQPASARTAPATARTIGRSTG</sequence>
<accession>A0A6J4RC00</accession>
<proteinExistence type="predicted"/>
<organism evidence="2">
    <name type="scientific">uncultured Solirubrobacteraceae bacterium</name>
    <dbReference type="NCBI Taxonomy" id="1162706"/>
    <lineage>
        <taxon>Bacteria</taxon>
        <taxon>Bacillati</taxon>
        <taxon>Actinomycetota</taxon>
        <taxon>Thermoleophilia</taxon>
        <taxon>Solirubrobacterales</taxon>
        <taxon>Solirubrobacteraceae</taxon>
        <taxon>environmental samples</taxon>
    </lineage>
</organism>
<gene>
    <name evidence="2" type="ORF">AVDCRST_MAG38-1169</name>
</gene>
<name>A0A6J4RC00_9ACTN</name>
<evidence type="ECO:0000256" key="1">
    <source>
        <dbReference type="SAM" id="MobiDB-lite"/>
    </source>
</evidence>
<protein>
    <submittedName>
        <fullName evidence="2">Uncharacterized protein</fullName>
    </submittedName>
</protein>
<evidence type="ECO:0000313" key="2">
    <source>
        <dbReference type="EMBL" id="CAA9469740.1"/>
    </source>
</evidence>
<dbReference type="EMBL" id="CADCVJ010000078">
    <property type="protein sequence ID" value="CAA9469740.1"/>
    <property type="molecule type" value="Genomic_DNA"/>
</dbReference>
<feature type="non-terminal residue" evidence="2">
    <location>
        <position position="1"/>
    </location>
</feature>